<dbReference type="CDD" id="cd00495">
    <property type="entry name" value="Ribosomal_L25_TL5_CTC"/>
    <property type="match status" value="1"/>
</dbReference>
<feature type="compositionally biased region" description="Basic and acidic residues" evidence="6">
    <location>
        <begin position="215"/>
        <end position="246"/>
    </location>
</feature>
<comment type="similarity">
    <text evidence="5">Belongs to the bacterial ribosomal protein bL25 family. CTC subfamily.</text>
</comment>
<comment type="caution">
    <text evidence="9">The sequence shown here is derived from an EMBL/GenBank/DDBJ whole genome shotgun (WGS) entry which is preliminary data.</text>
</comment>
<dbReference type="Gene3D" id="2.170.120.20">
    <property type="entry name" value="Ribosomal protein L25, beta domain"/>
    <property type="match status" value="1"/>
</dbReference>
<dbReference type="GO" id="GO:0003735">
    <property type="term" value="F:structural constituent of ribosome"/>
    <property type="evidence" value="ECO:0007669"/>
    <property type="project" value="InterPro"/>
</dbReference>
<keyword evidence="2 5" id="KW-0694">RNA-binding</keyword>
<keyword evidence="4 5" id="KW-0687">Ribonucleoprotein</keyword>
<dbReference type="InterPro" id="IPR011035">
    <property type="entry name" value="Ribosomal_bL25/Gln-tRNA_synth"/>
</dbReference>
<dbReference type="PANTHER" id="PTHR33284">
    <property type="entry name" value="RIBOSOMAL PROTEIN L25/GLN-TRNA SYNTHETASE, ANTI-CODON-BINDING DOMAIN-CONTAINING PROTEIN"/>
    <property type="match status" value="1"/>
</dbReference>
<dbReference type="HAMAP" id="MF_01334">
    <property type="entry name" value="Ribosomal_bL25_CTC"/>
    <property type="match status" value="1"/>
</dbReference>
<dbReference type="InterPro" id="IPR020930">
    <property type="entry name" value="Ribosomal_uL5_bac-type"/>
</dbReference>
<proteinExistence type="inferred from homology"/>
<evidence type="ECO:0000256" key="1">
    <source>
        <dbReference type="ARBA" id="ARBA00022730"/>
    </source>
</evidence>
<protein>
    <recommendedName>
        <fullName evidence="5">Large ribosomal subunit protein bL25</fullName>
    </recommendedName>
    <alternativeName>
        <fullName evidence="5">General stress protein CTC</fullName>
    </alternativeName>
</protein>
<evidence type="ECO:0000256" key="2">
    <source>
        <dbReference type="ARBA" id="ARBA00022884"/>
    </source>
</evidence>
<dbReference type="SUPFAM" id="SSF50715">
    <property type="entry name" value="Ribosomal protein L25-like"/>
    <property type="match status" value="1"/>
</dbReference>
<organism evidence="9 10">
    <name type="scientific">Candidatus Roizmanbacteria bacterium RIFCSPHIGHO2_12_FULL_44_10</name>
    <dbReference type="NCBI Taxonomy" id="1802054"/>
    <lineage>
        <taxon>Bacteria</taxon>
        <taxon>Candidatus Roizmaniibacteriota</taxon>
    </lineage>
</organism>
<keyword evidence="1 5" id="KW-0699">rRNA-binding</keyword>
<feature type="domain" description="Large ribosomal subunit protein bL25 beta" evidence="8">
    <location>
        <begin position="105"/>
        <end position="189"/>
    </location>
</feature>
<dbReference type="GO" id="GO:0008097">
    <property type="term" value="F:5S rRNA binding"/>
    <property type="evidence" value="ECO:0007669"/>
    <property type="project" value="InterPro"/>
</dbReference>
<evidence type="ECO:0000256" key="4">
    <source>
        <dbReference type="ARBA" id="ARBA00023274"/>
    </source>
</evidence>
<evidence type="ECO:0000313" key="10">
    <source>
        <dbReference type="Proteomes" id="UP000179024"/>
    </source>
</evidence>
<comment type="function">
    <text evidence="5">This is one of the proteins that binds to the 5S RNA in the ribosome where it forms part of the central protuberance.</text>
</comment>
<dbReference type="Pfam" id="PF01386">
    <property type="entry name" value="Ribosomal_L25p"/>
    <property type="match status" value="1"/>
</dbReference>
<dbReference type="GO" id="GO:0022625">
    <property type="term" value="C:cytosolic large ribosomal subunit"/>
    <property type="evidence" value="ECO:0007669"/>
    <property type="project" value="TreeGrafter"/>
</dbReference>
<dbReference type="GO" id="GO:0006412">
    <property type="term" value="P:translation"/>
    <property type="evidence" value="ECO:0007669"/>
    <property type="project" value="UniProtKB-UniRule"/>
</dbReference>
<evidence type="ECO:0000256" key="3">
    <source>
        <dbReference type="ARBA" id="ARBA00022980"/>
    </source>
</evidence>
<dbReference type="InterPro" id="IPR020056">
    <property type="entry name" value="Rbsml_bL25/Gln-tRNA_synth_N"/>
</dbReference>
<evidence type="ECO:0000313" key="9">
    <source>
        <dbReference type="EMBL" id="OGK39546.1"/>
    </source>
</evidence>
<dbReference type="NCBIfam" id="TIGR00731">
    <property type="entry name" value="bL25_bact_ctc"/>
    <property type="match status" value="1"/>
</dbReference>
<dbReference type="InterPro" id="IPR037121">
    <property type="entry name" value="Ribosomal_bL25_C"/>
</dbReference>
<feature type="compositionally biased region" description="Low complexity" evidence="6">
    <location>
        <begin position="200"/>
        <end position="214"/>
    </location>
</feature>
<reference evidence="9 10" key="1">
    <citation type="journal article" date="2016" name="Nat. Commun.">
        <title>Thousands of microbial genomes shed light on interconnected biogeochemical processes in an aquifer system.</title>
        <authorList>
            <person name="Anantharaman K."/>
            <person name="Brown C.T."/>
            <person name="Hug L.A."/>
            <person name="Sharon I."/>
            <person name="Castelle C.J."/>
            <person name="Probst A.J."/>
            <person name="Thomas B.C."/>
            <person name="Singh A."/>
            <person name="Wilkins M.J."/>
            <person name="Karaoz U."/>
            <person name="Brodie E.L."/>
            <person name="Williams K.H."/>
            <person name="Hubbard S.S."/>
            <person name="Banfield J.F."/>
        </authorList>
    </citation>
    <scope>NUCLEOTIDE SEQUENCE [LARGE SCALE GENOMIC DNA]</scope>
</reference>
<evidence type="ECO:0000259" key="7">
    <source>
        <dbReference type="Pfam" id="PF01386"/>
    </source>
</evidence>
<feature type="domain" description="Large ribosomal subunit protein bL25 L25" evidence="7">
    <location>
        <begin position="12"/>
        <end position="97"/>
    </location>
</feature>
<dbReference type="Pfam" id="PF14693">
    <property type="entry name" value="Ribosomal_TL5_C"/>
    <property type="match status" value="1"/>
</dbReference>
<evidence type="ECO:0000256" key="5">
    <source>
        <dbReference type="HAMAP-Rule" id="MF_01334"/>
    </source>
</evidence>
<evidence type="ECO:0000256" key="6">
    <source>
        <dbReference type="SAM" id="MobiDB-lite"/>
    </source>
</evidence>
<accession>A0A1F7I849</accession>
<keyword evidence="3 5" id="KW-0689">Ribosomal protein</keyword>
<feature type="region of interest" description="Disordered" evidence="6">
    <location>
        <begin position="198"/>
        <end position="246"/>
    </location>
</feature>
<dbReference type="InterPro" id="IPR029751">
    <property type="entry name" value="Ribosomal_L25_dom"/>
</dbReference>
<dbReference type="EMBL" id="MGAE01000016">
    <property type="protein sequence ID" value="OGK39546.1"/>
    <property type="molecule type" value="Genomic_DNA"/>
</dbReference>
<evidence type="ECO:0000259" key="8">
    <source>
        <dbReference type="Pfam" id="PF14693"/>
    </source>
</evidence>
<name>A0A1F7I849_9BACT</name>
<dbReference type="InterPro" id="IPR020057">
    <property type="entry name" value="Ribosomal_bL25_b-dom"/>
</dbReference>
<dbReference type="Gene3D" id="2.40.240.10">
    <property type="entry name" value="Ribosomal Protein L25, Chain P"/>
    <property type="match status" value="1"/>
</dbReference>
<gene>
    <name evidence="5" type="primary">rplY</name>
    <name evidence="5" type="synonym">ctc</name>
    <name evidence="9" type="ORF">A3F34_02465</name>
</gene>
<dbReference type="PANTHER" id="PTHR33284:SF1">
    <property type="entry name" value="RIBOSOMAL PROTEIN L25_GLN-TRNA SYNTHETASE, ANTI-CODON-BINDING DOMAIN-CONTAINING PROTEIN"/>
    <property type="match status" value="1"/>
</dbReference>
<dbReference type="InterPro" id="IPR001021">
    <property type="entry name" value="Ribosomal_bL25_long"/>
</dbReference>
<comment type="subunit">
    <text evidence="5">Part of the 50S ribosomal subunit; part of the 5S rRNA/L5/L18/L25 subcomplex. Contacts the 5S rRNA. Binds to the 5S rRNA independently of L5 and L18.</text>
</comment>
<dbReference type="AlphaFoldDB" id="A0A1F7I849"/>
<dbReference type="Proteomes" id="UP000179024">
    <property type="component" value="Unassembled WGS sequence"/>
</dbReference>
<sequence>MATKKGSEKILLQVEKRDIVGKKIVNLRKEGILPANVYGKDFPSQAISLNAHDFLKTFKQAGETQVIYISLDKKELPVMIHNLQIHPVTGMPLHADLRKIDLTKKIEANVPVKFINESPAVHQNKGDLLAPLDELTVEALPDAIPQVIEIDIAGLKEVNDEIRVKDLPVVADYIVKTDAEATIVKIAEHKEEELAPIPAPVVAEEGAEGVVAAGEEGKEAPAEGGDKKADEGKPEKSDKKADKKSE</sequence>